<dbReference type="AlphaFoldDB" id="A0A8S1WQF7"/>
<keyword evidence="2" id="KW-1185">Reference proteome</keyword>
<reference evidence="1" key="1">
    <citation type="submission" date="2021-01" db="EMBL/GenBank/DDBJ databases">
        <authorList>
            <consortium name="Genoscope - CEA"/>
            <person name="William W."/>
        </authorList>
    </citation>
    <scope>NUCLEOTIDE SEQUENCE</scope>
</reference>
<name>A0A8S1WQF7_PAROT</name>
<accession>A0A8S1WQF7</accession>
<gene>
    <name evidence="1" type="ORF">POCTA_138.1.T0980004</name>
</gene>
<comment type="caution">
    <text evidence="1">The sequence shown here is derived from an EMBL/GenBank/DDBJ whole genome shotgun (WGS) entry which is preliminary data.</text>
</comment>
<proteinExistence type="predicted"/>
<sequence>MAQGLDYNKYKLNVENVGLQHLILYQKKYISQMHIKKQELVIIRYNKLNFVQETEKLIIGAVFQNLQEQQKYSIFILQIKNLD</sequence>
<evidence type="ECO:0000313" key="1">
    <source>
        <dbReference type="EMBL" id="CAD8190615.1"/>
    </source>
</evidence>
<evidence type="ECO:0000313" key="2">
    <source>
        <dbReference type="Proteomes" id="UP000683925"/>
    </source>
</evidence>
<dbReference type="Proteomes" id="UP000683925">
    <property type="component" value="Unassembled WGS sequence"/>
</dbReference>
<dbReference type="EMBL" id="CAJJDP010000097">
    <property type="protein sequence ID" value="CAD8190615.1"/>
    <property type="molecule type" value="Genomic_DNA"/>
</dbReference>
<protein>
    <submittedName>
        <fullName evidence="1">Uncharacterized protein</fullName>
    </submittedName>
</protein>
<organism evidence="1 2">
    <name type="scientific">Paramecium octaurelia</name>
    <dbReference type="NCBI Taxonomy" id="43137"/>
    <lineage>
        <taxon>Eukaryota</taxon>
        <taxon>Sar</taxon>
        <taxon>Alveolata</taxon>
        <taxon>Ciliophora</taxon>
        <taxon>Intramacronucleata</taxon>
        <taxon>Oligohymenophorea</taxon>
        <taxon>Peniculida</taxon>
        <taxon>Parameciidae</taxon>
        <taxon>Paramecium</taxon>
    </lineage>
</organism>